<organism evidence="2 3">
    <name type="scientific">Terriglobus roseus</name>
    <dbReference type="NCBI Taxonomy" id="392734"/>
    <lineage>
        <taxon>Bacteria</taxon>
        <taxon>Pseudomonadati</taxon>
        <taxon>Acidobacteriota</taxon>
        <taxon>Terriglobia</taxon>
        <taxon>Terriglobales</taxon>
        <taxon>Acidobacteriaceae</taxon>
        <taxon>Terriglobus</taxon>
    </lineage>
</organism>
<keyword evidence="1" id="KW-1133">Transmembrane helix</keyword>
<feature type="transmembrane region" description="Helical" evidence="1">
    <location>
        <begin position="30"/>
        <end position="50"/>
    </location>
</feature>
<evidence type="ECO:0000313" key="3">
    <source>
        <dbReference type="Proteomes" id="UP000182409"/>
    </source>
</evidence>
<keyword evidence="1" id="KW-0812">Transmembrane</keyword>
<evidence type="ECO:0000313" key="2">
    <source>
        <dbReference type="EMBL" id="SEC64441.1"/>
    </source>
</evidence>
<dbReference type="RefSeq" id="WP_074655646.1">
    <property type="nucleotide sequence ID" value="NZ_FNSD01000001.1"/>
</dbReference>
<sequence length="392" mass="42770">MEAGSSQAAASLPPTPAQASRRRLMIRDGLKFLMLTLVAVALSGVTTFLFRSFESRREQLATRWAQRGRDAMQHGHAEQAVTALRVSLSYRPDDYENQLALADALAAGGHVNEAETYFLNLWQSRPGDGPINLQLARLERSRGRALQAIDYYRAAVFGTWAGDAPARRRDTRLEMSRYLVEHGEPLAAQAELLIAAGNNPDPATQLSIAEVLESAGDNKDALTAYRNAEAGDLGATAQAKAGELCFRAGDYACAEESLEKALRSKNWTSEQHDRLSGLHEDAARLVELAFSPDAAPTLRVSHLLSDVRIAMNRFKMCADPSLPPLQAQWKSLDTVHNRAALRHDDDLQAQYGNLIFQTETATAKACGAPKGDDALLLHLLDHPLTRIGAPQG</sequence>
<dbReference type="InterPro" id="IPR011990">
    <property type="entry name" value="TPR-like_helical_dom_sf"/>
</dbReference>
<dbReference type="Pfam" id="PF13432">
    <property type="entry name" value="TPR_16"/>
    <property type="match status" value="2"/>
</dbReference>
<dbReference type="Gene3D" id="1.25.40.10">
    <property type="entry name" value="Tetratricopeptide repeat domain"/>
    <property type="match status" value="1"/>
</dbReference>
<keyword evidence="1" id="KW-0472">Membrane</keyword>
<gene>
    <name evidence="2" type="ORF">SAMN05443244_3978</name>
</gene>
<evidence type="ECO:0000256" key="1">
    <source>
        <dbReference type="SAM" id="Phobius"/>
    </source>
</evidence>
<accession>A0A1H4U849</accession>
<proteinExistence type="predicted"/>
<dbReference type="Proteomes" id="UP000182409">
    <property type="component" value="Unassembled WGS sequence"/>
</dbReference>
<name>A0A1H4U849_9BACT</name>
<dbReference type="AlphaFoldDB" id="A0A1H4U849"/>
<protein>
    <submittedName>
        <fullName evidence="2">Uncharacterized protein</fullName>
    </submittedName>
</protein>
<dbReference type="SUPFAM" id="SSF48452">
    <property type="entry name" value="TPR-like"/>
    <property type="match status" value="1"/>
</dbReference>
<dbReference type="EMBL" id="FNSD01000001">
    <property type="protein sequence ID" value="SEC64441.1"/>
    <property type="molecule type" value="Genomic_DNA"/>
</dbReference>
<reference evidence="2 3" key="1">
    <citation type="submission" date="2016-10" db="EMBL/GenBank/DDBJ databases">
        <authorList>
            <person name="de Groot N.N."/>
        </authorList>
    </citation>
    <scope>NUCLEOTIDE SEQUENCE [LARGE SCALE GENOMIC DNA]</scope>
    <source>
        <strain evidence="2 3">AB35.6</strain>
    </source>
</reference>